<accession>A0A645BDL2</accession>
<evidence type="ECO:0000313" key="1">
    <source>
        <dbReference type="EMBL" id="MPM59794.1"/>
    </source>
</evidence>
<protein>
    <recommendedName>
        <fullName evidence="2">TonB-dependent receptor SusC</fullName>
    </recommendedName>
</protein>
<evidence type="ECO:0008006" key="2">
    <source>
        <dbReference type="Google" id="ProtNLM"/>
    </source>
</evidence>
<proteinExistence type="predicted"/>
<comment type="caution">
    <text evidence="1">The sequence shown here is derived from an EMBL/GenBank/DDBJ whole genome shotgun (WGS) entry which is preliminary data.</text>
</comment>
<organism evidence="1">
    <name type="scientific">bioreactor metagenome</name>
    <dbReference type="NCBI Taxonomy" id="1076179"/>
    <lineage>
        <taxon>unclassified sequences</taxon>
        <taxon>metagenomes</taxon>
        <taxon>ecological metagenomes</taxon>
    </lineage>
</organism>
<dbReference type="SUPFAM" id="SSF56935">
    <property type="entry name" value="Porins"/>
    <property type="match status" value="1"/>
</dbReference>
<dbReference type="AlphaFoldDB" id="A0A645BDL2"/>
<reference evidence="1" key="1">
    <citation type="submission" date="2019-08" db="EMBL/GenBank/DDBJ databases">
        <authorList>
            <person name="Kucharzyk K."/>
            <person name="Murdoch R.W."/>
            <person name="Higgins S."/>
            <person name="Loffler F."/>
        </authorList>
    </citation>
    <scope>NUCLEOTIDE SEQUENCE</scope>
</reference>
<gene>
    <name evidence="1" type="ORF">SDC9_106640</name>
</gene>
<name>A0A645BDL2_9ZZZZ</name>
<dbReference type="EMBL" id="VSSQ01017461">
    <property type="protein sequence ID" value="MPM59794.1"/>
    <property type="molecule type" value="Genomic_DNA"/>
</dbReference>
<sequence>MSLLSTYKQNNFIYTEKALNFGLRANYIFDNKYVAEVDGMLVASPRFSKENRWGFSPAVGLGWIISEEDFLKSVDKIDFLKLKASYGNTKTDYDDALANYYLYQNVYNVGGTFNYGDGIGQNNYMNVQTGNQNISWVQRNELNAGIETSLFNKVLFMEVNYFHSTRFDEIQKRTNTYPQFMGGTDFIAYENYAERVQQGFEADLRFTKQFGDFRLSADFNIINLVPIRTLIDELDYGPGHEYRQRQGKVNDAIWGLVADGLYTQDEIDKINDPLDQTVSKPAFGGVKAGDIKYVDLDNNNIIDENDTKAIGNTQPRFNYGLRLTIDYKNLSLFVFGAAETGYHRIMSNSYNWVYGEMKYPAYLVNRWAYNPALNVDTRATATYPRLTTKNNTNNFRNSTFWLTERDYFSIPAIQLTYAVPHKLLSSIFLKQFSVYARVDNLLTLSKDKYATLNVGSSPQLRMYNIGIKAGF</sequence>